<dbReference type="EMBL" id="JBANDX010000002">
    <property type="protein sequence ID" value="MEL0607225.1"/>
    <property type="molecule type" value="Genomic_DNA"/>
</dbReference>
<keyword evidence="2" id="KW-0560">Oxidoreductase</keyword>
<dbReference type="SUPFAM" id="SSF51735">
    <property type="entry name" value="NAD(P)-binding Rossmann-fold domains"/>
    <property type="match status" value="1"/>
</dbReference>
<dbReference type="Proteomes" id="UP001377160">
    <property type="component" value="Unassembled WGS sequence"/>
</dbReference>
<dbReference type="InterPro" id="IPR020904">
    <property type="entry name" value="Sc_DH/Rdtase_CS"/>
</dbReference>
<reference evidence="5 6" key="1">
    <citation type="submission" date="2024-02" db="EMBL/GenBank/DDBJ databases">
        <title>Bacteria isolated from the canopy kelp, Nereocystis luetkeana.</title>
        <authorList>
            <person name="Pfister C.A."/>
            <person name="Younker I.T."/>
            <person name="Light S.H."/>
        </authorList>
    </citation>
    <scope>NUCLEOTIDE SEQUENCE [LARGE SCALE GENOMIC DNA]</scope>
    <source>
        <strain evidence="5 6">TI.1.15</strain>
    </source>
</reference>
<dbReference type="Gene3D" id="3.40.50.720">
    <property type="entry name" value="NAD(P)-binding Rossmann-like Domain"/>
    <property type="match status" value="1"/>
</dbReference>
<keyword evidence="6" id="KW-1185">Reference proteome</keyword>
<evidence type="ECO:0000313" key="6">
    <source>
        <dbReference type="Proteomes" id="UP001377160"/>
    </source>
</evidence>
<dbReference type="PROSITE" id="PS00061">
    <property type="entry name" value="ADH_SHORT"/>
    <property type="match status" value="1"/>
</dbReference>
<accession>A0ABU9FM18</accession>
<gene>
    <name evidence="5" type="ORF">V8Z71_02810</name>
</gene>
<evidence type="ECO:0000256" key="4">
    <source>
        <dbReference type="SAM" id="MobiDB-lite"/>
    </source>
</evidence>
<organism evidence="5 6">
    <name type="scientific">Vibrio echinoideorum</name>
    <dbReference type="NCBI Taxonomy" id="2100116"/>
    <lineage>
        <taxon>Bacteria</taxon>
        <taxon>Pseudomonadati</taxon>
        <taxon>Pseudomonadota</taxon>
        <taxon>Gammaproteobacteria</taxon>
        <taxon>Vibrionales</taxon>
        <taxon>Vibrionaceae</taxon>
        <taxon>Vibrio</taxon>
    </lineage>
</organism>
<comment type="caution">
    <text evidence="5">The sequence shown here is derived from an EMBL/GenBank/DDBJ whole genome shotgun (WGS) entry which is preliminary data.</text>
</comment>
<sequence>MQKIILITGATDGIGLETAKALTQQGHHVLIHGRNSAKVNKVVTALSRLSKNAIIESYIADLSTLSEVEALATQIKSDHKRLDILINNAGVYKVSEITTPDNLDVRFVVNTIAPYLLTQKLLPLFDATGRIVNLSSAAQASVDLDALTSPNAGELDGPVYAQSKLALTMWSIELANSLSTSQRSSQANNQTSSGSKNGPAVIPVNPASFLGSKLVKDAYGVDGNDLAIGADILCRAALSEEFANASGKYFDNDSGLFKDPHADALDNTKNHKLVTVLDQLLEEKLCVAH</sequence>
<dbReference type="PANTHER" id="PTHR24320:SF148">
    <property type="entry name" value="NAD(P)-BINDING ROSSMANN-FOLD SUPERFAMILY PROTEIN"/>
    <property type="match status" value="1"/>
</dbReference>
<dbReference type="InterPro" id="IPR002347">
    <property type="entry name" value="SDR_fam"/>
</dbReference>
<evidence type="ECO:0000256" key="2">
    <source>
        <dbReference type="ARBA" id="ARBA00023002"/>
    </source>
</evidence>
<dbReference type="PANTHER" id="PTHR24320">
    <property type="entry name" value="RETINOL DEHYDROGENASE"/>
    <property type="match status" value="1"/>
</dbReference>
<protein>
    <submittedName>
        <fullName evidence="5">SDR family NAD(P)-dependent oxidoreductase</fullName>
    </submittedName>
</protein>
<evidence type="ECO:0000256" key="3">
    <source>
        <dbReference type="RuleBase" id="RU000363"/>
    </source>
</evidence>
<dbReference type="PRINTS" id="PR00081">
    <property type="entry name" value="GDHRDH"/>
</dbReference>
<comment type="similarity">
    <text evidence="1 3">Belongs to the short-chain dehydrogenases/reductases (SDR) family.</text>
</comment>
<evidence type="ECO:0000313" key="5">
    <source>
        <dbReference type="EMBL" id="MEL0607225.1"/>
    </source>
</evidence>
<feature type="compositionally biased region" description="Polar residues" evidence="4">
    <location>
        <begin position="181"/>
        <end position="196"/>
    </location>
</feature>
<dbReference type="InterPro" id="IPR036291">
    <property type="entry name" value="NAD(P)-bd_dom_sf"/>
</dbReference>
<evidence type="ECO:0000256" key="1">
    <source>
        <dbReference type="ARBA" id="ARBA00006484"/>
    </source>
</evidence>
<name>A0ABU9FM18_9VIBR</name>
<dbReference type="Pfam" id="PF00106">
    <property type="entry name" value="adh_short"/>
    <property type="match status" value="1"/>
</dbReference>
<dbReference type="PRINTS" id="PR00080">
    <property type="entry name" value="SDRFAMILY"/>
</dbReference>
<feature type="region of interest" description="Disordered" evidence="4">
    <location>
        <begin position="181"/>
        <end position="200"/>
    </location>
</feature>
<proteinExistence type="inferred from homology"/>
<dbReference type="RefSeq" id="WP_341634224.1">
    <property type="nucleotide sequence ID" value="NZ_JBANDX010000002.1"/>
</dbReference>